<dbReference type="InterPro" id="IPR017853">
    <property type="entry name" value="GH"/>
</dbReference>
<dbReference type="PROSITE" id="PS51318">
    <property type="entry name" value="TAT"/>
    <property type="match status" value="1"/>
</dbReference>
<reference evidence="4" key="1">
    <citation type="submission" date="2024-07" db="EMBL/GenBank/DDBJ databases">
        <title>Complete genome sequences of cellulolytic bacteria, Kitasatospora sp. CMC57 and Streptomyces sp. CMC78, isolated from Japanese agricultural soil.</title>
        <authorList>
            <person name="Hashimoto T."/>
            <person name="Ito M."/>
            <person name="Iwamoto M."/>
            <person name="Fukahori D."/>
            <person name="Shoda T."/>
            <person name="Sakoda M."/>
            <person name="Morohoshi T."/>
            <person name="Mitsuboshi M."/>
            <person name="Nishizawa T."/>
        </authorList>
    </citation>
    <scope>NUCLEOTIDE SEQUENCE</scope>
    <source>
        <strain evidence="4">CMC57</strain>
    </source>
</reference>
<feature type="domain" description="Rv2525c-like glycoside hydrolase-like" evidence="2">
    <location>
        <begin position="215"/>
        <end position="404"/>
    </location>
</feature>
<protein>
    <recommendedName>
        <fullName evidence="5">DUF1906 domain-containing protein</fullName>
    </recommendedName>
</protein>
<dbReference type="SUPFAM" id="SSF89372">
    <property type="entry name" value="Fucose-specific lectin"/>
    <property type="match status" value="1"/>
</dbReference>
<dbReference type="InterPro" id="IPR006311">
    <property type="entry name" value="TAT_signal"/>
</dbReference>
<dbReference type="InterPro" id="IPR058502">
    <property type="entry name" value="PLL-like_beta-prop"/>
</dbReference>
<dbReference type="SUPFAM" id="SSF51445">
    <property type="entry name" value="(Trans)glycosidases"/>
    <property type="match status" value="1"/>
</dbReference>
<evidence type="ECO:0000259" key="3">
    <source>
        <dbReference type="Pfam" id="PF26607"/>
    </source>
</evidence>
<organism evidence="4">
    <name type="scientific">Kitasatospora sp. CMC57</name>
    <dbReference type="NCBI Taxonomy" id="3231513"/>
    <lineage>
        <taxon>Bacteria</taxon>
        <taxon>Bacillati</taxon>
        <taxon>Actinomycetota</taxon>
        <taxon>Actinomycetes</taxon>
        <taxon>Kitasatosporales</taxon>
        <taxon>Streptomycetaceae</taxon>
        <taxon>Kitasatospora</taxon>
    </lineage>
</organism>
<dbReference type="AlphaFoldDB" id="A0AB33JY82"/>
<dbReference type="EMBL" id="AP035881">
    <property type="protein sequence ID" value="BFP45495.1"/>
    <property type="molecule type" value="Genomic_DNA"/>
</dbReference>
<dbReference type="Pfam" id="PF08924">
    <property type="entry name" value="Rv2525c_GlyHyd-like"/>
    <property type="match status" value="1"/>
</dbReference>
<dbReference type="InterPro" id="IPR015020">
    <property type="entry name" value="Rv2525c-like_Glyco_Hydro-like"/>
</dbReference>
<gene>
    <name evidence="4" type="ORF">KCMC57_18630</name>
</gene>
<name>A0AB33JY82_9ACTN</name>
<accession>A0AB33JY82</accession>
<evidence type="ECO:0000259" key="2">
    <source>
        <dbReference type="Pfam" id="PF08924"/>
    </source>
</evidence>
<feature type="chain" id="PRO_5044293554" description="DUF1906 domain-containing protein" evidence="1">
    <location>
        <begin position="30"/>
        <end position="726"/>
    </location>
</feature>
<feature type="signal peptide" evidence="1">
    <location>
        <begin position="1"/>
        <end position="29"/>
    </location>
</feature>
<dbReference type="Gene3D" id="3.20.20.80">
    <property type="entry name" value="Glycosidases"/>
    <property type="match status" value="1"/>
</dbReference>
<dbReference type="Pfam" id="PF26607">
    <property type="entry name" value="DUF8189"/>
    <property type="match status" value="1"/>
</dbReference>
<feature type="domain" description="PLL-like beta propeller" evidence="3">
    <location>
        <begin position="421"/>
        <end position="697"/>
    </location>
</feature>
<keyword evidence="1" id="KW-0732">Signal</keyword>
<proteinExistence type="predicted"/>
<evidence type="ECO:0008006" key="5">
    <source>
        <dbReference type="Google" id="ProtNLM"/>
    </source>
</evidence>
<evidence type="ECO:0000313" key="4">
    <source>
        <dbReference type="EMBL" id="BFP45495.1"/>
    </source>
</evidence>
<evidence type="ECO:0000256" key="1">
    <source>
        <dbReference type="SAM" id="SignalP"/>
    </source>
</evidence>
<dbReference type="RefSeq" id="WP_407988000.1">
    <property type="nucleotide sequence ID" value="NZ_AP035881.2"/>
</dbReference>
<sequence length="726" mass="74069">MNLTRRSLGAAAAALALSAAVLIPSTAFAGTSGPGTHRTPERSVSYLSHTFRVPADWAVIDLAADPHACVHFGRSAIYLGNPGDAQNCTVHAVSRTEALLVQPDSASGTALTTVNTTGQEIHAVGGGVRVTAAYGSDHALISRILTGAGLPAETTAPSLGGAAGKPATGAPVARTASAPVAAPQAAAAVAAASTNHTGRGFDACAAPSSNAMSGWKADSPYGAVGIYIGGSHRACAQANLTPSWVQQQASAGWSFMPLYVGPQAANLSSPAGQGAAAADDAADQAAGLGFAPGSLLYYDMENYSSGYSTNVLSFLSSWTRQLHARGYNSAVYSSSSSGIADLVRNVSGYTMPDAVFSANWNNVVDTNDSVLPAGYWNQHQRVHQYAGNVTETWHGISITIDRDYLDVQVAPTTPAAPVNGAFFHDIRLASGGWTAFDALDGLDGAPTFNGPEAAIAGMPDGTAQVVGIGNDGNVYHETRLTNGSWTGFAPLNGIGTSTMQARKVAIAGLPDGTSQVLAIGNDGNVYHQTRLTSGSWTGFAPLNGIGTPTMQAREVAIAGLPDGTSQVTVIGNDGNIYHETRLTNGSWTGFAPLNGIGTSTMQARAVAITGLPDGTSQVLAIGNDGNIYHQTRLTSGSWTGFAPLNGIGTPTMQAGAVSIAGMPDGTSQVLAIGNDGNAYHQTRLTSSDWTGFQPIAGYDGAPTFNGPRAAITAMPDGSAQILTIGH</sequence>